<feature type="active site" description="Proton donor" evidence="8">
    <location>
        <position position="94"/>
    </location>
</feature>
<dbReference type="RefSeq" id="WP_091686513.1">
    <property type="nucleotide sequence ID" value="NZ_BAABFM010000048.1"/>
</dbReference>
<dbReference type="AlphaFoldDB" id="A0A1I5FJW8"/>
<proteinExistence type="inferred from homology"/>
<dbReference type="GO" id="GO:0050660">
    <property type="term" value="F:flavin adenine dinucleotide binding"/>
    <property type="evidence" value="ECO:0007669"/>
    <property type="project" value="InterPro"/>
</dbReference>
<dbReference type="GO" id="GO:0017150">
    <property type="term" value="F:tRNA dihydrouridine synthase activity"/>
    <property type="evidence" value="ECO:0007669"/>
    <property type="project" value="InterPro"/>
</dbReference>
<dbReference type="SUPFAM" id="SSF51395">
    <property type="entry name" value="FMN-linked oxidoreductases"/>
    <property type="match status" value="1"/>
</dbReference>
<evidence type="ECO:0000256" key="6">
    <source>
        <dbReference type="ARBA" id="ARBA00023002"/>
    </source>
</evidence>
<comment type="similarity">
    <text evidence="7">Belongs to the dus family.</text>
</comment>
<keyword evidence="5" id="KW-0521">NADP</keyword>
<keyword evidence="2 7" id="KW-0285">Flavoprotein</keyword>
<accession>A0A1I5FJW8</accession>
<keyword evidence="4 7" id="KW-0819">tRNA processing</keyword>
<feature type="binding site" evidence="9">
    <location>
        <position position="64"/>
    </location>
    <ligand>
        <name>FMN</name>
        <dbReference type="ChEBI" id="CHEBI:58210"/>
    </ligand>
</feature>
<dbReference type="InterPro" id="IPR001269">
    <property type="entry name" value="DUS_fam"/>
</dbReference>
<feature type="binding site" evidence="9">
    <location>
        <position position="133"/>
    </location>
    <ligand>
        <name>FMN</name>
        <dbReference type="ChEBI" id="CHEBI:58210"/>
    </ligand>
</feature>
<evidence type="ECO:0000256" key="7">
    <source>
        <dbReference type="PIRNR" id="PIRNR006621"/>
    </source>
</evidence>
<dbReference type="Pfam" id="PF01207">
    <property type="entry name" value="Dus"/>
    <property type="match status" value="1"/>
</dbReference>
<dbReference type="InterPro" id="IPR035587">
    <property type="entry name" value="DUS-like_FMN-bd"/>
</dbReference>
<dbReference type="EC" id="1.3.1.-" evidence="7"/>
<dbReference type="STRING" id="1527.SAMN04489757_11478"/>
<organism evidence="11 12">
    <name type="scientific">Anaerocolumna aminovalerica</name>
    <dbReference type="NCBI Taxonomy" id="1527"/>
    <lineage>
        <taxon>Bacteria</taxon>
        <taxon>Bacillati</taxon>
        <taxon>Bacillota</taxon>
        <taxon>Clostridia</taxon>
        <taxon>Lachnospirales</taxon>
        <taxon>Lachnospiraceae</taxon>
        <taxon>Anaerocolumna</taxon>
    </lineage>
</organism>
<sequence>MQFYFAPLEGITGYIYRNTHNAFFPNVNKYFSPFIVPSTRGEFKNRDLNDILPENNQDIVLIPQLLTNHGKDFILASRKIKELGYKEINLNLGCPSGTVVSKNRGSGFLAKKEELDVFLDEIFSASITKISIKTRIGKDCPEEFYELIEIFNKYPLEELIIHPRIQKDYYKNHPNLRVFKDALNLSKNPVCYNGDIFTMDAYNTFKEEFPGVEKIMLGRGLITNPGLLMEIAEQKSLDKKLLKDFHDKIYEGYKRILYGDRNVLFKMKELWVYMITLFPDNAKYAKRIKKSERLCDYHEVVSSLFREREIE</sequence>
<dbReference type="InterPro" id="IPR018517">
    <property type="entry name" value="tRNA_hU_synthase_CS"/>
</dbReference>
<evidence type="ECO:0000256" key="9">
    <source>
        <dbReference type="PIRSR" id="PIRSR006621-2"/>
    </source>
</evidence>
<evidence type="ECO:0000313" key="12">
    <source>
        <dbReference type="Proteomes" id="UP000198806"/>
    </source>
</evidence>
<comment type="function">
    <text evidence="7">Catalyzes the synthesis of 5,6-dihydrouridine (D), a modified base found in the D-loop of most tRNAs, via the reduction of the C5-C6 double bond in target uridines.</text>
</comment>
<keyword evidence="12" id="KW-1185">Reference proteome</keyword>
<dbReference type="CDD" id="cd02801">
    <property type="entry name" value="DUS_like_FMN"/>
    <property type="match status" value="1"/>
</dbReference>
<evidence type="ECO:0000259" key="10">
    <source>
        <dbReference type="Pfam" id="PF01207"/>
    </source>
</evidence>
<dbReference type="PANTHER" id="PTHR45846">
    <property type="entry name" value="TRNA-DIHYDROURIDINE(47) SYNTHASE [NAD(P)(+)]-LIKE"/>
    <property type="match status" value="1"/>
</dbReference>
<feature type="binding site" evidence="9">
    <location>
        <begin position="218"/>
        <end position="219"/>
    </location>
    <ligand>
        <name>FMN</name>
        <dbReference type="ChEBI" id="CHEBI:58210"/>
    </ligand>
</feature>
<protein>
    <recommendedName>
        <fullName evidence="7">tRNA-dihydrouridine synthase</fullName>
        <ecNumber evidence="7">1.3.1.-</ecNumber>
    </recommendedName>
</protein>
<feature type="domain" description="DUS-like FMN-binding" evidence="10">
    <location>
        <begin position="6"/>
        <end position="259"/>
    </location>
</feature>
<evidence type="ECO:0000313" key="11">
    <source>
        <dbReference type="EMBL" id="SFO23909.1"/>
    </source>
</evidence>
<keyword evidence="6 7" id="KW-0560">Oxidoreductase</keyword>
<dbReference type="PANTHER" id="PTHR45846:SF1">
    <property type="entry name" value="TRNA-DIHYDROURIDINE(47) SYNTHASE [NAD(P)(+)]-LIKE"/>
    <property type="match status" value="1"/>
</dbReference>
<dbReference type="GO" id="GO:0003723">
    <property type="term" value="F:RNA binding"/>
    <property type="evidence" value="ECO:0007669"/>
    <property type="project" value="TreeGrafter"/>
</dbReference>
<dbReference type="Gene3D" id="3.20.20.70">
    <property type="entry name" value="Aldolase class I"/>
    <property type="match status" value="1"/>
</dbReference>
<dbReference type="OrthoDB" id="9764501at2"/>
<evidence type="ECO:0000256" key="8">
    <source>
        <dbReference type="PIRSR" id="PIRSR006621-1"/>
    </source>
</evidence>
<dbReference type="PROSITE" id="PS01136">
    <property type="entry name" value="UPF0034"/>
    <property type="match status" value="1"/>
</dbReference>
<dbReference type="EMBL" id="FOWD01000014">
    <property type="protein sequence ID" value="SFO23909.1"/>
    <property type="molecule type" value="Genomic_DNA"/>
</dbReference>
<evidence type="ECO:0000256" key="2">
    <source>
        <dbReference type="ARBA" id="ARBA00022630"/>
    </source>
</evidence>
<reference evidence="11 12" key="1">
    <citation type="submission" date="2016-10" db="EMBL/GenBank/DDBJ databases">
        <authorList>
            <person name="de Groot N.N."/>
        </authorList>
    </citation>
    <scope>NUCLEOTIDE SEQUENCE [LARGE SCALE GENOMIC DNA]</scope>
    <source>
        <strain evidence="11 12">DSM 1283</strain>
    </source>
</reference>
<comment type="cofactor">
    <cofactor evidence="1 7 9">
        <name>FMN</name>
        <dbReference type="ChEBI" id="CHEBI:58210"/>
    </cofactor>
</comment>
<dbReference type="Proteomes" id="UP000198806">
    <property type="component" value="Unassembled WGS sequence"/>
</dbReference>
<dbReference type="PIRSF" id="PIRSF006621">
    <property type="entry name" value="Dus"/>
    <property type="match status" value="1"/>
</dbReference>
<gene>
    <name evidence="11" type="ORF">SAMN04489757_11478</name>
</gene>
<feature type="binding site" evidence="9">
    <location>
        <position position="162"/>
    </location>
    <ligand>
        <name>FMN</name>
        <dbReference type="ChEBI" id="CHEBI:58210"/>
    </ligand>
</feature>
<evidence type="ECO:0000256" key="4">
    <source>
        <dbReference type="ARBA" id="ARBA00022694"/>
    </source>
</evidence>
<keyword evidence="3 7" id="KW-0288">FMN</keyword>
<evidence type="ECO:0000256" key="5">
    <source>
        <dbReference type="ARBA" id="ARBA00022857"/>
    </source>
</evidence>
<keyword evidence="9" id="KW-0547">Nucleotide-binding</keyword>
<dbReference type="InterPro" id="IPR013785">
    <property type="entry name" value="Aldolase_TIM"/>
</dbReference>
<evidence type="ECO:0000256" key="3">
    <source>
        <dbReference type="ARBA" id="ARBA00022643"/>
    </source>
</evidence>
<name>A0A1I5FJW8_9FIRM</name>
<evidence type="ECO:0000256" key="1">
    <source>
        <dbReference type="ARBA" id="ARBA00001917"/>
    </source>
</evidence>